<keyword evidence="3" id="KW-1185">Reference proteome</keyword>
<name>A0A5D4HBA7_9SPHI</name>
<sequence>MKLNDLKHLNSLLADFTWFGRTFLQTGTGLEWDAIGGRDYFATAWMEFFKGINDGTYHRLVEAITDAPYISHFRKEVAERLNPLLVELDVMSVEQGMHKIKVRIDVEKFKRYETKLRQLSGDGIIFDIIQDDDDIRDTYFIDGDPDQIRSYLMHGIREVLDRYTSAEQEKIRELESRLKELETELQEKNALLAVQDAGRMELARTVKEQQDEITAVTERNRTLEGILSEYRKEEEEADNAVIDPSSPIENGRLRMYFFYKLGFLDKSIWNDGLTYGQMGKILQKILGGKPIKADTAERDVKLFNATGSAKLKDFEAKNEDKVLNYLKLVFEKIDFLFRVLKIFLKYKIL</sequence>
<comment type="caution">
    <text evidence="2">The sequence shown here is derived from an EMBL/GenBank/DDBJ whole genome shotgun (WGS) entry which is preliminary data.</text>
</comment>
<accession>A0A5D4HBA7</accession>
<dbReference type="RefSeq" id="WP_148918224.1">
    <property type="nucleotide sequence ID" value="NZ_VTAV01000002.1"/>
</dbReference>
<evidence type="ECO:0000313" key="3">
    <source>
        <dbReference type="Proteomes" id="UP000322362"/>
    </source>
</evidence>
<proteinExistence type="predicted"/>
<organism evidence="2 3">
    <name type="scientific">Sphingobacterium phlebotomi</name>
    <dbReference type="NCBI Taxonomy" id="2605433"/>
    <lineage>
        <taxon>Bacteria</taxon>
        <taxon>Pseudomonadati</taxon>
        <taxon>Bacteroidota</taxon>
        <taxon>Sphingobacteriia</taxon>
        <taxon>Sphingobacteriales</taxon>
        <taxon>Sphingobacteriaceae</taxon>
        <taxon>Sphingobacterium</taxon>
    </lineage>
</organism>
<feature type="coiled-coil region" evidence="1">
    <location>
        <begin position="164"/>
        <end position="219"/>
    </location>
</feature>
<reference evidence="2 3" key="1">
    <citation type="submission" date="2019-08" db="EMBL/GenBank/DDBJ databases">
        <title>Phlebobacter frassis gen. nov. sp. nov., a new member of family Sphingobacteriaceae isolated from sand fly rearing media.</title>
        <authorList>
            <person name="Kakumanu M.L."/>
            <person name="Marayati B.F."/>
            <person name="Wada-Katsumata A."/>
            <person name="Wasserberg G."/>
            <person name="Schal C."/>
            <person name="Apperson C.S."/>
            <person name="Ponnusamy L."/>
        </authorList>
    </citation>
    <scope>NUCLEOTIDE SEQUENCE [LARGE SCALE GENOMIC DNA]</scope>
    <source>
        <strain evidence="2 3">SSI9</strain>
    </source>
</reference>
<keyword evidence="1" id="KW-0175">Coiled coil</keyword>
<protein>
    <submittedName>
        <fullName evidence="2">Uncharacterized protein</fullName>
    </submittedName>
</protein>
<dbReference type="EMBL" id="VTAV01000002">
    <property type="protein sequence ID" value="TYR37483.1"/>
    <property type="molecule type" value="Genomic_DNA"/>
</dbReference>
<dbReference type="AlphaFoldDB" id="A0A5D4HBA7"/>
<gene>
    <name evidence="2" type="ORF">FXV77_05615</name>
</gene>
<evidence type="ECO:0000313" key="2">
    <source>
        <dbReference type="EMBL" id="TYR37483.1"/>
    </source>
</evidence>
<evidence type="ECO:0000256" key="1">
    <source>
        <dbReference type="SAM" id="Coils"/>
    </source>
</evidence>
<dbReference type="Proteomes" id="UP000322362">
    <property type="component" value="Unassembled WGS sequence"/>
</dbReference>